<reference evidence="5" key="1">
    <citation type="submission" date="2016-07" db="EMBL/GenBank/DDBJ databases">
        <authorList>
            <person name="Florea S."/>
            <person name="Webb J.S."/>
            <person name="Jaromczyk J."/>
            <person name="Schardl C.L."/>
        </authorList>
    </citation>
    <scope>NUCLEOTIDE SEQUENCE [LARGE SCALE GENOMIC DNA]</scope>
    <source>
        <strain evidence="5">IPBSL-7</strain>
    </source>
</reference>
<organism evidence="4 5">
    <name type="scientific">Tessaracoccus lapidicaptus</name>
    <dbReference type="NCBI Taxonomy" id="1427523"/>
    <lineage>
        <taxon>Bacteria</taxon>
        <taxon>Bacillati</taxon>
        <taxon>Actinomycetota</taxon>
        <taxon>Actinomycetes</taxon>
        <taxon>Propionibacteriales</taxon>
        <taxon>Propionibacteriaceae</taxon>
        <taxon>Tessaracoccus</taxon>
    </lineage>
</organism>
<protein>
    <recommendedName>
        <fullName evidence="3">AMIN-like domain-containing protein</fullName>
    </recommendedName>
</protein>
<keyword evidence="5" id="KW-1185">Reference proteome</keyword>
<sequence>MRRAAAATAAVVLLLAGCTDGTSGPTQPTSSTSTPAASPTTSDPTTAPADPSPTSASPTDSSMGPPGTTTPPAGPTASPYSPVPDDVDPALHPWQTGLTRQDPPAGAPAVGQEIVGVRVGLHDGYDRVVLDLSGSDPILGWFAGFTDEAVQDPTGEPMDVEGDAFLQLGVFGIDWTTDAPDRYSGAPVDGEGLEVVKEVVFGGLFEAQQQILIGLDDETAYRVFALSDPARIVVDIQHD</sequence>
<feature type="chain" id="PRO_5008643092" description="AMIN-like domain-containing protein" evidence="2">
    <location>
        <begin position="22"/>
        <end position="239"/>
    </location>
</feature>
<evidence type="ECO:0000256" key="1">
    <source>
        <dbReference type="SAM" id="MobiDB-lite"/>
    </source>
</evidence>
<evidence type="ECO:0000313" key="4">
    <source>
        <dbReference type="EMBL" id="OCL32002.1"/>
    </source>
</evidence>
<dbReference type="EMBL" id="MBQD01000024">
    <property type="protein sequence ID" value="OCL32002.1"/>
    <property type="molecule type" value="Genomic_DNA"/>
</dbReference>
<comment type="caution">
    <text evidence="4">The sequence shown here is derived from an EMBL/GenBank/DDBJ whole genome shotgun (WGS) entry which is preliminary data.</text>
</comment>
<dbReference type="AlphaFoldDB" id="A0A1C0AIQ1"/>
<feature type="domain" description="AMIN-like" evidence="3">
    <location>
        <begin position="113"/>
        <end position="238"/>
    </location>
</feature>
<gene>
    <name evidence="4" type="ORF">BCR15_08110</name>
</gene>
<feature type="compositionally biased region" description="Low complexity" evidence="1">
    <location>
        <begin position="17"/>
        <end position="67"/>
    </location>
</feature>
<feature type="compositionally biased region" description="Low complexity" evidence="1">
    <location>
        <begin position="75"/>
        <end position="84"/>
    </location>
</feature>
<proteinExistence type="predicted"/>
<keyword evidence="2" id="KW-0732">Signal</keyword>
<evidence type="ECO:0000313" key="5">
    <source>
        <dbReference type="Proteomes" id="UP000093501"/>
    </source>
</evidence>
<evidence type="ECO:0000259" key="3">
    <source>
        <dbReference type="Pfam" id="PF24837"/>
    </source>
</evidence>
<feature type="signal peptide" evidence="2">
    <location>
        <begin position="1"/>
        <end position="21"/>
    </location>
</feature>
<evidence type="ECO:0000256" key="2">
    <source>
        <dbReference type="SAM" id="SignalP"/>
    </source>
</evidence>
<dbReference type="RefSeq" id="WP_068752350.1">
    <property type="nucleotide sequence ID" value="NZ_MBQD01000024.1"/>
</dbReference>
<dbReference type="Proteomes" id="UP000093501">
    <property type="component" value="Unassembled WGS sequence"/>
</dbReference>
<dbReference type="PROSITE" id="PS51257">
    <property type="entry name" value="PROKAR_LIPOPROTEIN"/>
    <property type="match status" value="1"/>
</dbReference>
<name>A0A1C0AIQ1_9ACTN</name>
<feature type="region of interest" description="Disordered" evidence="1">
    <location>
        <begin position="17"/>
        <end position="108"/>
    </location>
</feature>
<dbReference type="InterPro" id="IPR056303">
    <property type="entry name" value="AMIN-like"/>
</dbReference>
<dbReference type="Pfam" id="PF24837">
    <property type="entry name" value="AMIN-like"/>
    <property type="match status" value="1"/>
</dbReference>
<accession>A0A1C0AIQ1</accession>